<evidence type="ECO:0000256" key="2">
    <source>
        <dbReference type="SAM" id="SignalP"/>
    </source>
</evidence>
<dbReference type="STRING" id="502025.Hoch_4894"/>
<proteinExistence type="predicted"/>
<evidence type="ECO:0000256" key="1">
    <source>
        <dbReference type="SAM" id="MobiDB-lite"/>
    </source>
</evidence>
<feature type="region of interest" description="Disordered" evidence="1">
    <location>
        <begin position="31"/>
        <end position="55"/>
    </location>
</feature>
<organism evidence="3 4">
    <name type="scientific">Haliangium ochraceum (strain DSM 14365 / JCM 11303 / SMP-2)</name>
    <dbReference type="NCBI Taxonomy" id="502025"/>
    <lineage>
        <taxon>Bacteria</taxon>
        <taxon>Pseudomonadati</taxon>
        <taxon>Myxococcota</taxon>
        <taxon>Polyangia</taxon>
        <taxon>Haliangiales</taxon>
        <taxon>Kofleriaceae</taxon>
        <taxon>Haliangium</taxon>
    </lineage>
</organism>
<dbReference type="EMBL" id="CP001804">
    <property type="protein sequence ID" value="ACY17383.1"/>
    <property type="molecule type" value="Genomic_DNA"/>
</dbReference>
<evidence type="ECO:0000313" key="3">
    <source>
        <dbReference type="EMBL" id="ACY17383.1"/>
    </source>
</evidence>
<dbReference type="Proteomes" id="UP000001880">
    <property type="component" value="Chromosome"/>
</dbReference>
<gene>
    <name evidence="3" type="ordered locus">Hoch_4894</name>
</gene>
<keyword evidence="4" id="KW-1185">Reference proteome</keyword>
<dbReference type="HOGENOM" id="CLU_1064642_0_0_7"/>
<dbReference type="RefSeq" id="WP_012829975.1">
    <property type="nucleotide sequence ID" value="NC_013440.1"/>
</dbReference>
<feature type="signal peptide" evidence="2">
    <location>
        <begin position="1"/>
        <end position="24"/>
    </location>
</feature>
<reference evidence="3 4" key="1">
    <citation type="journal article" date="2010" name="Stand. Genomic Sci.">
        <title>Complete genome sequence of Haliangium ochraceum type strain (SMP-2).</title>
        <authorList>
            <consortium name="US DOE Joint Genome Institute (JGI-PGF)"/>
            <person name="Ivanova N."/>
            <person name="Daum C."/>
            <person name="Lang E."/>
            <person name="Abt B."/>
            <person name="Kopitz M."/>
            <person name="Saunders E."/>
            <person name="Lapidus A."/>
            <person name="Lucas S."/>
            <person name="Glavina Del Rio T."/>
            <person name="Nolan M."/>
            <person name="Tice H."/>
            <person name="Copeland A."/>
            <person name="Cheng J.F."/>
            <person name="Chen F."/>
            <person name="Bruce D."/>
            <person name="Goodwin L."/>
            <person name="Pitluck S."/>
            <person name="Mavromatis K."/>
            <person name="Pati A."/>
            <person name="Mikhailova N."/>
            <person name="Chen A."/>
            <person name="Palaniappan K."/>
            <person name="Land M."/>
            <person name="Hauser L."/>
            <person name="Chang Y.J."/>
            <person name="Jeffries C.D."/>
            <person name="Detter J.C."/>
            <person name="Brettin T."/>
            <person name="Rohde M."/>
            <person name="Goker M."/>
            <person name="Bristow J."/>
            <person name="Markowitz V."/>
            <person name="Eisen J.A."/>
            <person name="Hugenholtz P."/>
            <person name="Kyrpides N.C."/>
            <person name="Klenk H.P."/>
        </authorList>
    </citation>
    <scope>NUCLEOTIDE SEQUENCE [LARGE SCALE GENOMIC DNA]</scope>
    <source>
        <strain evidence="4">DSM 14365 / CIP 107738 / JCM 11303 / AJ 13395 / SMP-2</strain>
    </source>
</reference>
<evidence type="ECO:0008006" key="5">
    <source>
        <dbReference type="Google" id="ProtNLM"/>
    </source>
</evidence>
<keyword evidence="2" id="KW-0732">Signal</keyword>
<evidence type="ECO:0000313" key="4">
    <source>
        <dbReference type="Proteomes" id="UP000001880"/>
    </source>
</evidence>
<sequence>MFPQNLSPSLSRAAALAASLSALALSPACGSSAPPASPASSDTSQTAPEASAGPAPRIERGCLEAYAPCPATTGLPALSADGAVVAVADFGPDSARDERVLTVRLFDAASGQAVSELPVITWADYDQGADPMTMEFHADTEAAIEERVLAVERELARGRYRPLLALGTVHEQSGPQAAGGMVASFDGAALEIAEADSGAALLRHPLAELPAWEPSPEIECGPFPVAEIEVWASRAPRVFVAHVIYMGGDMCTSPMPFLILR</sequence>
<name>D0LU19_HALO1</name>
<dbReference type="KEGG" id="hoh:Hoch_4894"/>
<dbReference type="AlphaFoldDB" id="D0LU19"/>
<accession>D0LU19</accession>
<protein>
    <recommendedName>
        <fullName evidence="5">Lipoprotein</fullName>
    </recommendedName>
</protein>
<feature type="chain" id="PRO_5003010915" description="Lipoprotein" evidence="2">
    <location>
        <begin position="25"/>
        <end position="261"/>
    </location>
</feature>
<feature type="compositionally biased region" description="Low complexity" evidence="1">
    <location>
        <begin position="31"/>
        <end position="41"/>
    </location>
</feature>